<reference evidence="1 2" key="1">
    <citation type="submission" date="2018-11" db="EMBL/GenBank/DDBJ databases">
        <authorList>
            <consortium name="Pathogen Informatics"/>
        </authorList>
    </citation>
    <scope>NUCLEOTIDE SEQUENCE [LARGE SCALE GENOMIC DNA]</scope>
    <source>
        <strain evidence="1 2">Zambia</strain>
    </source>
</reference>
<sequence length="127" mass="14942">MQTEEDIVLEAAATSKRWIALRKDIRATYYEEQQQRDKKAIVSTCHKIPRHKNHHDHKEWITVDELNKIQERRNKKAAVSIGRTRAEKAKARAEFTEANKQVKKSIRTDKRKYVEDLAMTAEEAARE</sequence>
<evidence type="ECO:0000313" key="2">
    <source>
        <dbReference type="Proteomes" id="UP000277204"/>
    </source>
</evidence>
<dbReference type="Proteomes" id="UP000277204">
    <property type="component" value="Unassembled WGS sequence"/>
</dbReference>
<proteinExistence type="predicted"/>
<accession>A0A183LU50</accession>
<protein>
    <submittedName>
        <fullName evidence="1">Uncharacterized protein</fullName>
    </submittedName>
</protein>
<name>A0A183LU50_9TREM</name>
<dbReference type="AlphaFoldDB" id="A0A183LU50"/>
<gene>
    <name evidence="1" type="ORF">SMRZ_LOCUS7325</name>
</gene>
<organism evidence="1 2">
    <name type="scientific">Schistosoma margrebowiei</name>
    <dbReference type="NCBI Taxonomy" id="48269"/>
    <lineage>
        <taxon>Eukaryota</taxon>
        <taxon>Metazoa</taxon>
        <taxon>Spiralia</taxon>
        <taxon>Lophotrochozoa</taxon>
        <taxon>Platyhelminthes</taxon>
        <taxon>Trematoda</taxon>
        <taxon>Digenea</taxon>
        <taxon>Strigeidida</taxon>
        <taxon>Schistosomatoidea</taxon>
        <taxon>Schistosomatidae</taxon>
        <taxon>Schistosoma</taxon>
    </lineage>
</organism>
<dbReference type="EMBL" id="UZAI01002930">
    <property type="protein sequence ID" value="VDO75729.1"/>
    <property type="molecule type" value="Genomic_DNA"/>
</dbReference>
<evidence type="ECO:0000313" key="1">
    <source>
        <dbReference type="EMBL" id="VDO75729.1"/>
    </source>
</evidence>
<keyword evidence="2" id="KW-1185">Reference proteome</keyword>